<dbReference type="Gene3D" id="4.10.1100.10">
    <property type="entry name" value="Transcription factor, SBP-box domain"/>
    <property type="match status" value="1"/>
</dbReference>
<gene>
    <name evidence="8" type="ORF">CSSPTR1EN2_LOCUS663</name>
</gene>
<organism evidence="8 9">
    <name type="scientific">Sphagnum troendelagicum</name>
    <dbReference type="NCBI Taxonomy" id="128251"/>
    <lineage>
        <taxon>Eukaryota</taxon>
        <taxon>Viridiplantae</taxon>
        <taxon>Streptophyta</taxon>
        <taxon>Embryophyta</taxon>
        <taxon>Bryophyta</taxon>
        <taxon>Sphagnophytina</taxon>
        <taxon>Sphagnopsida</taxon>
        <taxon>Sphagnales</taxon>
        <taxon>Sphagnaceae</taxon>
        <taxon>Sphagnum</taxon>
    </lineage>
</organism>
<protein>
    <recommendedName>
        <fullName evidence="7">SBP-type domain-containing protein</fullName>
    </recommendedName>
</protein>
<feature type="compositionally biased region" description="Polar residues" evidence="5">
    <location>
        <begin position="612"/>
        <end position="621"/>
    </location>
</feature>
<keyword evidence="1" id="KW-0479">Metal-binding</keyword>
<evidence type="ECO:0000256" key="1">
    <source>
        <dbReference type="ARBA" id="ARBA00022723"/>
    </source>
</evidence>
<dbReference type="PANTHER" id="PTHR31251">
    <property type="entry name" value="SQUAMOSA PROMOTER-BINDING-LIKE PROTEIN 4"/>
    <property type="match status" value="1"/>
</dbReference>
<feature type="compositionally biased region" description="Polar residues" evidence="5">
    <location>
        <begin position="549"/>
        <end position="563"/>
    </location>
</feature>
<feature type="region of interest" description="Disordered" evidence="5">
    <location>
        <begin position="1"/>
        <end position="77"/>
    </location>
</feature>
<evidence type="ECO:0000313" key="9">
    <source>
        <dbReference type="Proteomes" id="UP001497512"/>
    </source>
</evidence>
<dbReference type="InterPro" id="IPR004333">
    <property type="entry name" value="SBP_dom"/>
</dbReference>
<dbReference type="PROSITE" id="PS51141">
    <property type="entry name" value="ZF_SBP"/>
    <property type="match status" value="1"/>
</dbReference>
<keyword evidence="6" id="KW-0472">Membrane</keyword>
<dbReference type="InterPro" id="IPR044817">
    <property type="entry name" value="SBP-like"/>
</dbReference>
<dbReference type="InterPro" id="IPR036893">
    <property type="entry name" value="SBP_sf"/>
</dbReference>
<keyword evidence="6" id="KW-1133">Transmembrane helix</keyword>
<name>A0ABP0T9S1_9BRYO</name>
<feature type="region of interest" description="Disordered" evidence="5">
    <location>
        <begin position="94"/>
        <end position="220"/>
    </location>
</feature>
<accession>A0ABP0T9S1</accession>
<dbReference type="SMART" id="SM00248">
    <property type="entry name" value="ANK"/>
    <property type="match status" value="3"/>
</dbReference>
<dbReference type="Proteomes" id="UP001497512">
    <property type="component" value="Chromosome 1"/>
</dbReference>
<reference evidence="8 9" key="1">
    <citation type="submission" date="2024-02" db="EMBL/GenBank/DDBJ databases">
        <authorList>
            <consortium name="ELIXIR-Norway"/>
            <consortium name="Elixir Norway"/>
        </authorList>
    </citation>
    <scope>NUCLEOTIDE SEQUENCE [LARGE SCALE GENOMIC DNA]</scope>
</reference>
<proteinExistence type="predicted"/>
<sequence>MEREMNHLGVDSHRRSSLPSQQHQFFPGGHGKQPLVSNIVSRPMEHENGPWSSSSNRDHTVVTQGGGNPSSRRKEWDSKSWNWDSAMFVAQPAFGRTTGGSANEGTQRHSADENGGNQRSQELTFQLEGSSGAPGQAQVGEGSSESELRSRSFFDKETPSPPQNGEKSLIRDDNAPEEAESLSLKLGGSSYTIVDEDGSGARGVKRFRSSSPQSQSPMCQVDNCKADLSKAKDYHRRHKVCEIHSKAVKASVTRLMQRFCQQCSRFHPLAEFDEGKRSCRRRLEGHNRRRRKTQPDSASRAYLMGEEDLMGKGGVGLVGGLLHILAQLQASSSLDRANVPIVDREALLRKAVLASLEDRTAPSWNQLIPNLDHLAAGLLSRQDQRAPSNGHAATDLSIETQYLLSRLAAGSSPEALALLLQSNGQLSTAPRHAQDAAGSHPLAQEAAAGPVLQQTHASSSAPDSLRMQACPSQRLVGNSSCGHAAVVSTPVSDSPHVSIEPFIRSTDSSSLARPIAERPMLNPDRLALQVDQAPPATPTVQRLFPQQSTANHSTAANGNNASWRTDAGMSSAIGSRGSSMVSSFGTHETRPSLGPIPADPRPAVQQPAIVQLSDSSQSGSDEQLPVLSSADSERWTPTRRISLKLFDRSPEDLPANLRMQIDVWLARLPTDMESYIRPGCIILTIYVSMPHSAWVQLDRDLRGSLENLLSTCDDEFWHKGRILVQVEHQRVLIVDGNIMERKFVNPLSQPYIQSVRPLAIVAGQETKMCFKGFNLGHSSGTRVLCVYQGKHLSQDSCTSVEDEEADSASDDNDGEGVEIDSYGDSFVDDCGVVATTDKVEFTVDHNFTLRGEHSDVVGRCFMEAEQNLRGGNSKPVIIASTSMCKELCKLEEEIEAAALRAADTAKREGLESFDVLVCSEVARAVVEEDVARFLHELGWYFQSSSYWQLNNNSGSLDMVQAFRLKRLLVFSVERDWCTVVRKLLDMPFERVKSESFFTKLSHILQDDMSLLHQAVRRKCRPMVELLLAYVPSSLTKESDVGLETLQRIMQFKLQWGNLFRPDMAGPAGLTPLHIAASMKDAEDVVDALTSDPCQVGLHAWVNKQDESGHTPLSLALEGGNVKSVELVRVKLALLDSTGGNVAINIPGDSFAHIPDGKFHEGASRSISNLPAAVNLPLWGDRSSASWRKHNAGKAPSCRVLANRPGKHGSLHGYIPKSFMLSLVSIAAVCVCVCLVFRNAPCVKFVMPPFRWEHLGGGPQ</sequence>
<keyword evidence="6" id="KW-0812">Transmembrane</keyword>
<feature type="region of interest" description="Disordered" evidence="5">
    <location>
        <begin position="549"/>
        <end position="602"/>
    </location>
</feature>
<feature type="region of interest" description="Disordered" evidence="5">
    <location>
        <begin position="612"/>
        <end position="631"/>
    </location>
</feature>
<evidence type="ECO:0000256" key="6">
    <source>
        <dbReference type="SAM" id="Phobius"/>
    </source>
</evidence>
<dbReference type="Pfam" id="PF26102">
    <property type="entry name" value="Ig_SPL7"/>
    <property type="match status" value="1"/>
</dbReference>
<evidence type="ECO:0000259" key="7">
    <source>
        <dbReference type="PROSITE" id="PS51141"/>
    </source>
</evidence>
<keyword evidence="3" id="KW-0862">Zinc</keyword>
<dbReference type="InterPro" id="IPR002110">
    <property type="entry name" value="Ankyrin_rpt"/>
</dbReference>
<dbReference type="SUPFAM" id="SSF48403">
    <property type="entry name" value="Ankyrin repeat"/>
    <property type="match status" value="1"/>
</dbReference>
<dbReference type="InterPro" id="IPR036770">
    <property type="entry name" value="Ankyrin_rpt-contain_sf"/>
</dbReference>
<feature type="compositionally biased region" description="Polar residues" evidence="5">
    <location>
        <begin position="115"/>
        <end position="129"/>
    </location>
</feature>
<evidence type="ECO:0000256" key="2">
    <source>
        <dbReference type="ARBA" id="ARBA00022771"/>
    </source>
</evidence>
<feature type="transmembrane region" description="Helical" evidence="6">
    <location>
        <begin position="1218"/>
        <end position="1236"/>
    </location>
</feature>
<dbReference type="SUPFAM" id="SSF103612">
    <property type="entry name" value="SBT domain"/>
    <property type="match status" value="1"/>
</dbReference>
<dbReference type="EMBL" id="OZ019893">
    <property type="protein sequence ID" value="CAK9190111.1"/>
    <property type="molecule type" value="Genomic_DNA"/>
</dbReference>
<dbReference type="Pfam" id="PF03110">
    <property type="entry name" value="SBP"/>
    <property type="match status" value="1"/>
</dbReference>
<dbReference type="Gene3D" id="1.25.40.20">
    <property type="entry name" value="Ankyrin repeat-containing domain"/>
    <property type="match status" value="1"/>
</dbReference>
<evidence type="ECO:0000313" key="8">
    <source>
        <dbReference type="EMBL" id="CAK9190111.1"/>
    </source>
</evidence>
<evidence type="ECO:0000256" key="5">
    <source>
        <dbReference type="SAM" id="MobiDB-lite"/>
    </source>
</evidence>
<keyword evidence="2 4" id="KW-0863">Zinc-finger</keyword>
<keyword evidence="9" id="KW-1185">Reference proteome</keyword>
<evidence type="ECO:0000256" key="4">
    <source>
        <dbReference type="PROSITE-ProRule" id="PRU00470"/>
    </source>
</evidence>
<feature type="compositionally biased region" description="Polar residues" evidence="5">
    <location>
        <begin position="572"/>
        <end position="586"/>
    </location>
</feature>
<dbReference type="PANTHER" id="PTHR31251:SF86">
    <property type="entry name" value="SQUAMOSA PROMOTER-BINDING-LIKE PROTEIN 1"/>
    <property type="match status" value="1"/>
</dbReference>
<evidence type="ECO:0000256" key="3">
    <source>
        <dbReference type="ARBA" id="ARBA00022833"/>
    </source>
</evidence>
<feature type="domain" description="SBP-type" evidence="7">
    <location>
        <begin position="216"/>
        <end position="293"/>
    </location>
</feature>
<feature type="compositionally biased region" description="Basic and acidic residues" evidence="5">
    <location>
        <begin position="1"/>
        <end position="14"/>
    </location>
</feature>
<feature type="compositionally biased region" description="Basic and acidic residues" evidence="5">
    <location>
        <begin position="146"/>
        <end position="158"/>
    </location>
</feature>